<gene>
    <name evidence="6" type="ORF">ASNO1_20280</name>
</gene>
<evidence type="ECO:0000256" key="4">
    <source>
        <dbReference type="ARBA" id="ARBA00022833"/>
    </source>
</evidence>
<reference evidence="6 7" key="1">
    <citation type="journal article" date="2024" name="Arch. Microbiol.">
        <title>Corallococcus caeni sp. nov., a novel myxobacterium isolated from activated sludge.</title>
        <authorList>
            <person name="Tomita S."/>
            <person name="Nakai R."/>
            <person name="Kuroda K."/>
            <person name="Kurashita H."/>
            <person name="Hatamoto M."/>
            <person name="Yamaguchi T."/>
            <person name="Narihiro T."/>
        </authorList>
    </citation>
    <scope>NUCLEOTIDE SEQUENCE [LARGE SCALE GENOMIC DNA]</scope>
    <source>
        <strain evidence="6 7">NO1</strain>
    </source>
</reference>
<keyword evidence="7" id="KW-1185">Reference proteome</keyword>
<dbReference type="InterPro" id="IPR024079">
    <property type="entry name" value="MetalloPept_cat_dom_sf"/>
</dbReference>
<evidence type="ECO:0000313" key="7">
    <source>
        <dbReference type="Proteomes" id="UP001342631"/>
    </source>
</evidence>
<dbReference type="InterPro" id="IPR001818">
    <property type="entry name" value="Pept_M10_metallopeptidase"/>
</dbReference>
<protein>
    <recommendedName>
        <fullName evidence="5">Peptidase M10 metallopeptidase domain-containing protein</fullName>
    </recommendedName>
</protein>
<comment type="caution">
    <text evidence="6">The sequence shown here is derived from an EMBL/GenBank/DDBJ whole genome shotgun (WGS) entry which is preliminary data.</text>
</comment>
<dbReference type="SUPFAM" id="SSF55486">
    <property type="entry name" value="Metalloproteases ('zincins'), catalytic domain"/>
    <property type="match status" value="1"/>
</dbReference>
<proteinExistence type="predicted"/>
<keyword evidence="2" id="KW-0479">Metal-binding</keyword>
<dbReference type="Pfam" id="PF00413">
    <property type="entry name" value="Peptidase_M10"/>
    <property type="match status" value="1"/>
</dbReference>
<organism evidence="6 7">
    <name type="scientific">Corallococcus caeni</name>
    <dbReference type="NCBI Taxonomy" id="3082388"/>
    <lineage>
        <taxon>Bacteria</taxon>
        <taxon>Pseudomonadati</taxon>
        <taxon>Myxococcota</taxon>
        <taxon>Myxococcia</taxon>
        <taxon>Myxococcales</taxon>
        <taxon>Cystobacterineae</taxon>
        <taxon>Myxococcaceae</taxon>
        <taxon>Corallococcus</taxon>
    </lineage>
</organism>
<keyword evidence="4" id="KW-0862">Zinc</keyword>
<feature type="domain" description="Peptidase M10 metallopeptidase" evidence="5">
    <location>
        <begin position="41"/>
        <end position="159"/>
    </location>
</feature>
<keyword evidence="1" id="KW-0645">Protease</keyword>
<dbReference type="Proteomes" id="UP001342631">
    <property type="component" value="Unassembled WGS sequence"/>
</dbReference>
<evidence type="ECO:0000313" key="6">
    <source>
        <dbReference type="EMBL" id="GMU05775.1"/>
    </source>
</evidence>
<sequence>MGFLPAATAGAYALLIIHPKWTDNPRIINVFTSQFNTQFGLDNMRTMGIVRSGLQSWMNVGVAFATVLSFEDTSSLSSDIEIEAKACCDGDCNAGCLGRTIITPFSDNCSLDIYNRTAHTSDYSDNRSKKFDFQSIFTHEFGHCMGLGHPPGNPPVVMTQDQFVAGQYTKRFPRDDDRLGGQYTQFIANYDVRVRNRTGGPWTVIGKTSGSVGVATRADGWSMVTFETDPDGDQKSHLADVAIDPSGAVGPTCMNYGDWTFDGVAISHDVGTSFAKAFRSSNDTGLIYVFRGVYPSLVGCVQGTSTLTNMASRRRPSLAFDAGTGRLVMTYIEFDTGQIKIATADSAGNWTSPVTLSTEWTDAPVGIDCGYWAPDGADRCFLAFPASDGRHQLRITKGYISSSGYFIEIGTQPVGGWTLNIAPDIQIVGGNRLEVLHGAADNTRAVNLYVHDCSGSTCVGSAFPLETRTYLGPGISSAKMVTAAP</sequence>
<evidence type="ECO:0000256" key="1">
    <source>
        <dbReference type="ARBA" id="ARBA00022670"/>
    </source>
</evidence>
<evidence type="ECO:0000256" key="2">
    <source>
        <dbReference type="ARBA" id="ARBA00022723"/>
    </source>
</evidence>
<keyword evidence="3" id="KW-0378">Hydrolase</keyword>
<accession>A0ABQ6QP34</accession>
<dbReference type="EMBL" id="BTTX01000002">
    <property type="protein sequence ID" value="GMU05775.1"/>
    <property type="molecule type" value="Genomic_DNA"/>
</dbReference>
<evidence type="ECO:0000259" key="5">
    <source>
        <dbReference type="Pfam" id="PF00413"/>
    </source>
</evidence>
<evidence type="ECO:0000256" key="3">
    <source>
        <dbReference type="ARBA" id="ARBA00022801"/>
    </source>
</evidence>
<dbReference type="Gene3D" id="3.40.390.10">
    <property type="entry name" value="Collagenase (Catalytic Domain)"/>
    <property type="match status" value="1"/>
</dbReference>
<name>A0ABQ6QP34_9BACT</name>